<dbReference type="EC" id="5.2.1.8" evidence="10"/>
<evidence type="ECO:0000313" key="13">
    <source>
        <dbReference type="Proteomes" id="UP001060012"/>
    </source>
</evidence>
<evidence type="ECO:0000256" key="4">
    <source>
        <dbReference type="ARBA" id="ARBA00022490"/>
    </source>
</evidence>
<comment type="function">
    <text evidence="8">Also involved in hydrogenase metallocenter assembly, probably by participating in the nickel insertion step. This function in hydrogenase biosynthesis requires chaperone activity and the presence of the metal-binding domain, but not PPIase activity.</text>
</comment>
<dbReference type="GO" id="GO:0016853">
    <property type="term" value="F:isomerase activity"/>
    <property type="evidence" value="ECO:0007669"/>
    <property type="project" value="UniProtKB-KW"/>
</dbReference>
<dbReference type="PANTHER" id="PTHR47861">
    <property type="entry name" value="FKBP-TYPE PEPTIDYL-PROLYL CIS-TRANS ISOMERASE SLYD"/>
    <property type="match status" value="1"/>
</dbReference>
<dbReference type="PANTHER" id="PTHR47861:SF3">
    <property type="entry name" value="FKBP-TYPE PEPTIDYL-PROLYL CIS-TRANS ISOMERASE SLYD"/>
    <property type="match status" value="1"/>
</dbReference>
<dbReference type="Gene3D" id="3.10.50.40">
    <property type="match status" value="1"/>
</dbReference>
<evidence type="ECO:0000259" key="11">
    <source>
        <dbReference type="PROSITE" id="PS50059"/>
    </source>
</evidence>
<keyword evidence="6" id="KW-0143">Chaperone</keyword>
<evidence type="ECO:0000256" key="5">
    <source>
        <dbReference type="ARBA" id="ARBA00023110"/>
    </source>
</evidence>
<dbReference type="Proteomes" id="UP001060012">
    <property type="component" value="Chromosome"/>
</dbReference>
<dbReference type="PROSITE" id="PS50059">
    <property type="entry name" value="FKBP_PPIASE"/>
    <property type="match status" value="1"/>
</dbReference>
<evidence type="ECO:0000256" key="6">
    <source>
        <dbReference type="ARBA" id="ARBA00023186"/>
    </source>
</evidence>
<dbReference type="RefSeq" id="WP_254575637.1">
    <property type="nucleotide sequence ID" value="NZ_CP100595.1"/>
</dbReference>
<organism evidence="12 13">
    <name type="scientific">Arcobacter roscoffensis</name>
    <dbReference type="NCBI Taxonomy" id="2961520"/>
    <lineage>
        <taxon>Bacteria</taxon>
        <taxon>Pseudomonadati</taxon>
        <taxon>Campylobacterota</taxon>
        <taxon>Epsilonproteobacteria</taxon>
        <taxon>Campylobacterales</taxon>
        <taxon>Arcobacteraceae</taxon>
        <taxon>Arcobacter</taxon>
    </lineage>
</organism>
<dbReference type="EMBL" id="CP100595">
    <property type="protein sequence ID" value="UTJ05456.1"/>
    <property type="molecule type" value="Genomic_DNA"/>
</dbReference>
<dbReference type="SUPFAM" id="SSF54534">
    <property type="entry name" value="FKBP-like"/>
    <property type="match status" value="1"/>
</dbReference>
<comment type="catalytic activity">
    <reaction evidence="1 9 10">
        <text>[protein]-peptidylproline (omega=180) = [protein]-peptidylproline (omega=0)</text>
        <dbReference type="Rhea" id="RHEA:16237"/>
        <dbReference type="Rhea" id="RHEA-COMP:10747"/>
        <dbReference type="Rhea" id="RHEA-COMP:10748"/>
        <dbReference type="ChEBI" id="CHEBI:83833"/>
        <dbReference type="ChEBI" id="CHEBI:83834"/>
        <dbReference type="EC" id="5.2.1.8"/>
    </reaction>
</comment>
<dbReference type="InterPro" id="IPR046357">
    <property type="entry name" value="PPIase_dom_sf"/>
</dbReference>
<evidence type="ECO:0000256" key="3">
    <source>
        <dbReference type="ARBA" id="ARBA00006577"/>
    </source>
</evidence>
<evidence type="ECO:0000256" key="2">
    <source>
        <dbReference type="ARBA" id="ARBA00004496"/>
    </source>
</evidence>
<keyword evidence="7 9" id="KW-0413">Isomerase</keyword>
<keyword evidence="13" id="KW-1185">Reference proteome</keyword>
<dbReference type="Pfam" id="PF00254">
    <property type="entry name" value="FKBP_C"/>
    <property type="match status" value="1"/>
</dbReference>
<evidence type="ECO:0000256" key="10">
    <source>
        <dbReference type="RuleBase" id="RU003915"/>
    </source>
</evidence>
<accession>A0ABY5E3Z1</accession>
<evidence type="ECO:0000256" key="7">
    <source>
        <dbReference type="ARBA" id="ARBA00023235"/>
    </source>
</evidence>
<gene>
    <name evidence="12" type="ORF">NJU99_09265</name>
</gene>
<keyword evidence="5 9" id="KW-0697">Rotamase</keyword>
<protein>
    <recommendedName>
        <fullName evidence="10">Peptidyl-prolyl cis-trans isomerase</fullName>
        <ecNumber evidence="10">5.2.1.8</ecNumber>
    </recommendedName>
</protein>
<feature type="domain" description="PPIase FKBP-type" evidence="11">
    <location>
        <begin position="6"/>
        <end position="79"/>
    </location>
</feature>
<evidence type="ECO:0000313" key="12">
    <source>
        <dbReference type="EMBL" id="UTJ05456.1"/>
    </source>
</evidence>
<evidence type="ECO:0000256" key="1">
    <source>
        <dbReference type="ARBA" id="ARBA00000971"/>
    </source>
</evidence>
<reference evidence="12" key="1">
    <citation type="submission" date="2022-07" db="EMBL/GenBank/DDBJ databases">
        <title>Arcobacter roscoffensis sp. nov., a marine bacterium isolated from coastal seawater collected from Roscoff, France.</title>
        <authorList>
            <person name="Pascual J."/>
            <person name="Lepeaux C."/>
            <person name="Methner A."/>
            <person name="Overmann J."/>
        </authorList>
    </citation>
    <scope>NUCLEOTIDE SEQUENCE</scope>
    <source>
        <strain evidence="12">ARW1-2F2</strain>
    </source>
</reference>
<keyword evidence="4" id="KW-0963">Cytoplasm</keyword>
<evidence type="ECO:0000256" key="8">
    <source>
        <dbReference type="ARBA" id="ARBA00037071"/>
    </source>
</evidence>
<dbReference type="InterPro" id="IPR001179">
    <property type="entry name" value="PPIase_FKBP_dom"/>
</dbReference>
<comment type="similarity">
    <text evidence="3 10">Belongs to the FKBP-type PPIase family.</text>
</comment>
<comment type="subcellular location">
    <subcellularLocation>
        <location evidence="2">Cytoplasm</location>
    </subcellularLocation>
</comment>
<evidence type="ECO:0000256" key="9">
    <source>
        <dbReference type="PROSITE-ProRule" id="PRU00277"/>
    </source>
</evidence>
<proteinExistence type="inferred from homology"/>
<name>A0ABY5E3Z1_9BACT</name>
<sequence length="140" mass="15307">MAIEVNQNVKIFFEVKVDGKVVDGTTSNKAFEFTFGVGQVIAGLEERIKDMQAGDSASFIVPAAEAYGEYNPQAKQVLPIEEVAGIPDLKVGMQLQGEDEEGQPIQVLVEEITDTEVTLDYNHPLAGKDMEYTVKIDSLL</sequence>